<dbReference type="SUPFAM" id="SSF46565">
    <property type="entry name" value="Chaperone J-domain"/>
    <property type="match status" value="1"/>
</dbReference>
<dbReference type="OrthoDB" id="10434362at2759"/>
<evidence type="ECO:0000256" key="2">
    <source>
        <dbReference type="SAM" id="MobiDB-lite"/>
    </source>
</evidence>
<evidence type="ECO:0000313" key="5">
    <source>
        <dbReference type="Proteomes" id="UP000789396"/>
    </source>
</evidence>
<evidence type="ECO:0000313" key="4">
    <source>
        <dbReference type="EMBL" id="CAG8448582.1"/>
    </source>
</evidence>
<comment type="caution">
    <text evidence="4">The sequence shown here is derived from an EMBL/GenBank/DDBJ whole genome shotgun (WGS) entry which is preliminary data.</text>
</comment>
<name>A0A9N8YTR4_9GLOM</name>
<feature type="coiled-coil region" evidence="1">
    <location>
        <begin position="258"/>
        <end position="304"/>
    </location>
</feature>
<dbReference type="EMBL" id="CAJVPZ010000006">
    <property type="protein sequence ID" value="CAG8448582.1"/>
    <property type="molecule type" value="Genomic_DNA"/>
</dbReference>
<gene>
    <name evidence="4" type="ORF">RFULGI_LOCUS101</name>
</gene>
<dbReference type="InterPro" id="IPR001623">
    <property type="entry name" value="DnaJ_domain"/>
</dbReference>
<evidence type="ECO:0000256" key="1">
    <source>
        <dbReference type="SAM" id="Coils"/>
    </source>
</evidence>
<proteinExistence type="predicted"/>
<feature type="region of interest" description="Disordered" evidence="2">
    <location>
        <begin position="1"/>
        <end position="34"/>
    </location>
</feature>
<feature type="domain" description="J" evidence="3">
    <location>
        <begin position="1"/>
        <end position="58"/>
    </location>
</feature>
<feature type="compositionally biased region" description="Basic and acidic residues" evidence="2">
    <location>
        <begin position="13"/>
        <end position="34"/>
    </location>
</feature>
<dbReference type="InterPro" id="IPR036869">
    <property type="entry name" value="J_dom_sf"/>
</dbReference>
<dbReference type="AlphaFoldDB" id="A0A9N8YTR4"/>
<dbReference type="Proteomes" id="UP000789396">
    <property type="component" value="Unassembled WGS sequence"/>
</dbReference>
<accession>A0A9N8YTR4</accession>
<dbReference type="PROSITE" id="PS50076">
    <property type="entry name" value="DNAJ_2"/>
    <property type="match status" value="1"/>
</dbReference>
<keyword evidence="1" id="KW-0175">Coiled coil</keyword>
<organism evidence="4 5">
    <name type="scientific">Racocetra fulgida</name>
    <dbReference type="NCBI Taxonomy" id="60492"/>
    <lineage>
        <taxon>Eukaryota</taxon>
        <taxon>Fungi</taxon>
        <taxon>Fungi incertae sedis</taxon>
        <taxon>Mucoromycota</taxon>
        <taxon>Glomeromycotina</taxon>
        <taxon>Glomeromycetes</taxon>
        <taxon>Diversisporales</taxon>
        <taxon>Gigasporaceae</taxon>
        <taxon>Racocetra</taxon>
    </lineage>
</organism>
<sequence>MWPSGKAPGLGPGDREFKSRPNKSETEKKKAEAKMQEINEAHSFLSDEKKRRLYEQYESIEMIDMEKRRMDLAEVVEASITKILLVEKDEFIEEVKSSGSFYNPRDLDDFNGHLKRTLKKAEMLNERKKNLIDQERNNFLQQLKNLTGWNLLGEERQNEIIEEMKRNKTTDQFSDVLEMTKKEIAKIKGGNENDTNYLKTAANSNELQSRKREILDVIRATRRQKVLSEAIQKIKNALNQQPVIKNGELREIKQKRAKKEITGKLDELIRQAQTAIAKNDLITLEKLLNQIETYQSDSAYEERKTDIERLFQQLASVSLPKYRELTINSLDEFLRQDPPLSLDELEKANQNFAEQIKNASSAEEIKNIKNSVSNNINQGRSNKIVVNLINQAKQARTEEEKSAVRQKISELENSGNKTKQPFTINYFSSSGDWWNSDYCWLTAY</sequence>
<evidence type="ECO:0000259" key="3">
    <source>
        <dbReference type="PROSITE" id="PS50076"/>
    </source>
</evidence>
<dbReference type="Gene3D" id="1.10.287.110">
    <property type="entry name" value="DnaJ domain"/>
    <property type="match status" value="1"/>
</dbReference>
<protein>
    <submittedName>
        <fullName evidence="4">7891_t:CDS:1</fullName>
    </submittedName>
</protein>
<reference evidence="4" key="1">
    <citation type="submission" date="2021-06" db="EMBL/GenBank/DDBJ databases">
        <authorList>
            <person name="Kallberg Y."/>
            <person name="Tangrot J."/>
            <person name="Rosling A."/>
        </authorList>
    </citation>
    <scope>NUCLEOTIDE SEQUENCE</scope>
    <source>
        <strain evidence="4">IN212</strain>
    </source>
</reference>
<keyword evidence="5" id="KW-1185">Reference proteome</keyword>